<proteinExistence type="predicted"/>
<keyword evidence="3" id="KW-1185">Reference proteome</keyword>
<dbReference type="EMBL" id="LGRX02035118">
    <property type="protein sequence ID" value="KAK3236226.1"/>
    <property type="molecule type" value="Genomic_DNA"/>
</dbReference>
<evidence type="ECO:0000313" key="3">
    <source>
        <dbReference type="Proteomes" id="UP001190700"/>
    </source>
</evidence>
<feature type="compositionally biased region" description="Basic and acidic residues" evidence="1">
    <location>
        <begin position="262"/>
        <end position="289"/>
    </location>
</feature>
<name>A0AAE0EPW2_9CHLO</name>
<reference evidence="2 3" key="1">
    <citation type="journal article" date="2015" name="Genome Biol. Evol.">
        <title>Comparative Genomics of a Bacterivorous Green Alga Reveals Evolutionary Causalities and Consequences of Phago-Mixotrophic Mode of Nutrition.</title>
        <authorList>
            <person name="Burns J.A."/>
            <person name="Paasch A."/>
            <person name="Narechania A."/>
            <person name="Kim E."/>
        </authorList>
    </citation>
    <scope>NUCLEOTIDE SEQUENCE [LARGE SCALE GENOMIC DNA]</scope>
    <source>
        <strain evidence="2 3">PLY_AMNH</strain>
    </source>
</reference>
<feature type="region of interest" description="Disordered" evidence="1">
    <location>
        <begin position="1"/>
        <end position="20"/>
    </location>
</feature>
<evidence type="ECO:0000313" key="2">
    <source>
        <dbReference type="EMBL" id="KAK3236226.1"/>
    </source>
</evidence>
<dbReference type="Proteomes" id="UP001190700">
    <property type="component" value="Unassembled WGS sequence"/>
</dbReference>
<organism evidence="2 3">
    <name type="scientific">Cymbomonas tetramitiformis</name>
    <dbReference type="NCBI Taxonomy" id="36881"/>
    <lineage>
        <taxon>Eukaryota</taxon>
        <taxon>Viridiplantae</taxon>
        <taxon>Chlorophyta</taxon>
        <taxon>Pyramimonadophyceae</taxon>
        <taxon>Pyramimonadales</taxon>
        <taxon>Pyramimonadaceae</taxon>
        <taxon>Cymbomonas</taxon>
    </lineage>
</organism>
<gene>
    <name evidence="2" type="ORF">CYMTET_53618</name>
</gene>
<evidence type="ECO:0000256" key="1">
    <source>
        <dbReference type="SAM" id="MobiDB-lite"/>
    </source>
</evidence>
<sequence length="415" mass="45125">MADSDADAFTGTPVPPEIDARRALTFSSGPEEPFPVTPAAVIPEGLSAPERDARAFAVDCRELLRTPGKHAEIILQVRERCRHQKQKTHDWYFDYDTTKGQVARELELARRVALVSHSYLFGGTPTVTMLVGIDPKPHTTEFIQHYTAAPRETVCGLSAEAIWGAGFGIDLVLARRMCPEYNKDLLVNYDKTTDEGKKKRALGLVMFTLEVDALHQQQSEAGALLKKKKKEDSATALAATILSGESLTPATLAQLSISRRHVEQLQGDRGHSARARGDEQSGVVRDRSGGNRHVARTPTHSTPRHGRKPSQPGPHEPKAAAYMSECTKVSLLLSTLDEIYAEGDDHSYGALFASQSLSLAVEADTCDAALSAVILDDDYLPLEVGLWYGCGQSETAYTAAVARYRVAAEADTRGG</sequence>
<feature type="region of interest" description="Disordered" evidence="1">
    <location>
        <begin position="262"/>
        <end position="318"/>
    </location>
</feature>
<protein>
    <submittedName>
        <fullName evidence="2">Uncharacterized protein</fullName>
    </submittedName>
</protein>
<comment type="caution">
    <text evidence="2">The sequence shown here is derived from an EMBL/GenBank/DDBJ whole genome shotgun (WGS) entry which is preliminary data.</text>
</comment>
<dbReference type="AlphaFoldDB" id="A0AAE0EPW2"/>
<accession>A0AAE0EPW2</accession>